<dbReference type="Pfam" id="PF01316">
    <property type="entry name" value="Arg_repressor"/>
    <property type="match status" value="1"/>
</dbReference>
<gene>
    <name evidence="2" type="ORF">P5F74_21785</name>
</gene>
<dbReference type="InterPro" id="IPR020900">
    <property type="entry name" value="Arg_repress_DNA-bd"/>
</dbReference>
<dbReference type="Gene3D" id="1.10.10.10">
    <property type="entry name" value="Winged helix-like DNA-binding domain superfamily/Winged helix DNA-binding domain"/>
    <property type="match status" value="1"/>
</dbReference>
<proteinExistence type="predicted"/>
<name>A0ABU6NRE5_9BACI</name>
<organism evidence="2 3">
    <name type="scientific">Shouchella miscanthi</name>
    <dbReference type="NCBI Taxonomy" id="2598861"/>
    <lineage>
        <taxon>Bacteria</taxon>
        <taxon>Bacillati</taxon>
        <taxon>Bacillota</taxon>
        <taxon>Bacilli</taxon>
        <taxon>Bacillales</taxon>
        <taxon>Bacillaceae</taxon>
        <taxon>Shouchella</taxon>
    </lineage>
</organism>
<comment type="caution">
    <text evidence="2">The sequence shown here is derived from an EMBL/GenBank/DDBJ whole genome shotgun (WGS) entry which is preliminary data.</text>
</comment>
<dbReference type="InterPro" id="IPR036390">
    <property type="entry name" value="WH_DNA-bd_sf"/>
</dbReference>
<evidence type="ECO:0000313" key="2">
    <source>
        <dbReference type="EMBL" id="MED4130746.1"/>
    </source>
</evidence>
<dbReference type="Proteomes" id="UP001341820">
    <property type="component" value="Unassembled WGS sequence"/>
</dbReference>
<dbReference type="EMBL" id="JAROAS010000083">
    <property type="protein sequence ID" value="MED4130746.1"/>
    <property type="molecule type" value="Genomic_DNA"/>
</dbReference>
<reference evidence="2 3" key="1">
    <citation type="submission" date="2023-03" db="EMBL/GenBank/DDBJ databases">
        <title>Bacillus Genome Sequencing.</title>
        <authorList>
            <person name="Dunlap C."/>
        </authorList>
    </citation>
    <scope>NUCLEOTIDE SEQUENCE [LARGE SCALE GENOMIC DNA]</scope>
    <source>
        <strain evidence="2 3">B-4107</strain>
    </source>
</reference>
<evidence type="ECO:0000259" key="1">
    <source>
        <dbReference type="Pfam" id="PF01316"/>
    </source>
</evidence>
<sequence>MRKSEEEIKLRHEKIEELMFKNDGAMTQNKLIASLLEDNISISQPTIANDLKELGYVYDNSNSVYKRSENNSPFALSEIFKQELNHLNISFDLNFNKIDPIFIRTTDNDYIEYLEKRIKTFIYLSINAKDTEDYHTVKGSGLLIIYVFNKEVHSKIKKILGSLI</sequence>
<accession>A0ABU6NRE5</accession>
<evidence type="ECO:0000313" key="3">
    <source>
        <dbReference type="Proteomes" id="UP001341820"/>
    </source>
</evidence>
<dbReference type="SUPFAM" id="SSF46785">
    <property type="entry name" value="Winged helix' DNA-binding domain"/>
    <property type="match status" value="1"/>
</dbReference>
<dbReference type="RefSeq" id="WP_035393510.1">
    <property type="nucleotide sequence ID" value="NZ_JAROAS010000083.1"/>
</dbReference>
<protein>
    <recommendedName>
        <fullName evidence="1">Arginine repressor DNA-binding domain-containing protein</fullName>
    </recommendedName>
</protein>
<dbReference type="InterPro" id="IPR036388">
    <property type="entry name" value="WH-like_DNA-bd_sf"/>
</dbReference>
<feature type="domain" description="Arginine repressor DNA-binding" evidence="1">
    <location>
        <begin position="10"/>
        <end position="57"/>
    </location>
</feature>
<keyword evidence="3" id="KW-1185">Reference proteome</keyword>